<organism evidence="2 3">
    <name type="scientific">Massilia niabensis</name>
    <dbReference type="NCBI Taxonomy" id="544910"/>
    <lineage>
        <taxon>Bacteria</taxon>
        <taxon>Pseudomonadati</taxon>
        <taxon>Pseudomonadota</taxon>
        <taxon>Betaproteobacteria</taxon>
        <taxon>Burkholderiales</taxon>
        <taxon>Oxalobacteraceae</taxon>
        <taxon>Telluria group</taxon>
        <taxon>Massilia</taxon>
    </lineage>
</organism>
<dbReference type="EMBL" id="JBHSMU010000005">
    <property type="protein sequence ID" value="MFC5459277.1"/>
    <property type="molecule type" value="Genomic_DNA"/>
</dbReference>
<evidence type="ECO:0000313" key="2">
    <source>
        <dbReference type="EMBL" id="MFC5459277.1"/>
    </source>
</evidence>
<sequence length="54" mass="5921">MSVMRGDEKNRSRLKSIIVGHFAVREFAESDPELADALYAAQKIASQATKGLNV</sequence>
<keyword evidence="3" id="KW-1185">Reference proteome</keyword>
<dbReference type="Proteomes" id="UP001596050">
    <property type="component" value="Unassembled WGS sequence"/>
</dbReference>
<evidence type="ECO:0000259" key="1">
    <source>
        <dbReference type="Pfam" id="PF18660"/>
    </source>
</evidence>
<dbReference type="InterPro" id="IPR040818">
    <property type="entry name" value="Tsi6"/>
</dbReference>
<dbReference type="Pfam" id="PF18660">
    <property type="entry name" value="Tsi6"/>
    <property type="match status" value="1"/>
</dbReference>
<reference evidence="3" key="1">
    <citation type="journal article" date="2019" name="Int. J. Syst. Evol. Microbiol.">
        <title>The Global Catalogue of Microorganisms (GCM) 10K type strain sequencing project: providing services to taxonomists for standard genome sequencing and annotation.</title>
        <authorList>
            <consortium name="The Broad Institute Genomics Platform"/>
            <consortium name="The Broad Institute Genome Sequencing Center for Infectious Disease"/>
            <person name="Wu L."/>
            <person name="Ma J."/>
        </authorList>
    </citation>
    <scope>NUCLEOTIDE SEQUENCE [LARGE SCALE GENOMIC DNA]</scope>
    <source>
        <strain evidence="3">KACC 12649</strain>
    </source>
</reference>
<accession>A0ABW0L3F2</accession>
<dbReference type="RefSeq" id="WP_379780982.1">
    <property type="nucleotide sequence ID" value="NZ_JBHSMU010000005.1"/>
</dbReference>
<feature type="domain" description="Tsi6" evidence="1">
    <location>
        <begin position="2"/>
        <end position="47"/>
    </location>
</feature>
<proteinExistence type="predicted"/>
<gene>
    <name evidence="2" type="ORF">ACFPN5_05590</name>
</gene>
<evidence type="ECO:0000313" key="3">
    <source>
        <dbReference type="Proteomes" id="UP001596050"/>
    </source>
</evidence>
<comment type="caution">
    <text evidence="2">The sequence shown here is derived from an EMBL/GenBank/DDBJ whole genome shotgun (WGS) entry which is preliminary data.</text>
</comment>
<name>A0ABW0L3F2_9BURK</name>
<protein>
    <submittedName>
        <fullName evidence="2">Immunity protein Tsi6 family protein</fullName>
    </submittedName>
</protein>